<evidence type="ECO:0008006" key="4">
    <source>
        <dbReference type="Google" id="ProtNLM"/>
    </source>
</evidence>
<dbReference type="RefSeq" id="WP_132980181.1">
    <property type="nucleotide sequence ID" value="NZ_BAAAEN010000010.1"/>
</dbReference>
<proteinExistence type="predicted"/>
<dbReference type="EMBL" id="BAAAEN010000010">
    <property type="protein sequence ID" value="GAA0509688.1"/>
    <property type="molecule type" value="Genomic_DNA"/>
</dbReference>
<accession>A0ABP3M297</accession>
<keyword evidence="3" id="KW-1185">Reference proteome</keyword>
<keyword evidence="1" id="KW-0732">Signal</keyword>
<feature type="signal peptide" evidence="1">
    <location>
        <begin position="1"/>
        <end position="22"/>
    </location>
</feature>
<organism evidence="2 3">
    <name type="scientific">Pigmentiphaga daeguensis</name>
    <dbReference type="NCBI Taxonomy" id="414049"/>
    <lineage>
        <taxon>Bacteria</taxon>
        <taxon>Pseudomonadati</taxon>
        <taxon>Pseudomonadota</taxon>
        <taxon>Betaproteobacteria</taxon>
        <taxon>Burkholderiales</taxon>
        <taxon>Alcaligenaceae</taxon>
        <taxon>Pigmentiphaga</taxon>
    </lineage>
</organism>
<protein>
    <recommendedName>
        <fullName evidence="4">HEAT repeat domain-containing protein</fullName>
    </recommendedName>
</protein>
<evidence type="ECO:0000313" key="3">
    <source>
        <dbReference type="Proteomes" id="UP001501706"/>
    </source>
</evidence>
<sequence length="380" mass="40505">MTFNMRNIALAIVLSGLSQALAAQDLLASPAETYLGSVNEAAKSQSIGDLDIATRALIENQRVSTQAKFDTLWKAYQMYRTVPTLAAYTVSAIGFLKPVDQLQALKDEFTRKDTPSKNRVQLVQAIAGIYRAPSAGPALTDADQIRNSDVLLFLQHAAADQDSDVARAAVLAYSRAVPGPRAAALIHQANQRGALGAEHFMRESIIQIPALPAADQDATIDSILVLGGLRANGPEAVTLTRLLGAYLKSEKFTESIGAGSRQKLDAFLLAQEPGRTPGWASGGFPYVDYNNWLEARGRLAGVSDSAMPDFMLGQLLGSSSGGEQVAAVMAAQFGPTIASKATEPQRKQLLQRLSNTGQVSLLPGVGQHDLHARAVQMLAR</sequence>
<evidence type="ECO:0000313" key="2">
    <source>
        <dbReference type="EMBL" id="GAA0509688.1"/>
    </source>
</evidence>
<reference evidence="3" key="1">
    <citation type="journal article" date="2019" name="Int. J. Syst. Evol. Microbiol.">
        <title>The Global Catalogue of Microorganisms (GCM) 10K type strain sequencing project: providing services to taxonomists for standard genome sequencing and annotation.</title>
        <authorList>
            <consortium name="The Broad Institute Genomics Platform"/>
            <consortium name="The Broad Institute Genome Sequencing Center for Infectious Disease"/>
            <person name="Wu L."/>
            <person name="Ma J."/>
        </authorList>
    </citation>
    <scope>NUCLEOTIDE SEQUENCE [LARGE SCALE GENOMIC DNA]</scope>
    <source>
        <strain evidence="3">JCM 14330</strain>
    </source>
</reference>
<comment type="caution">
    <text evidence="2">The sequence shown here is derived from an EMBL/GenBank/DDBJ whole genome shotgun (WGS) entry which is preliminary data.</text>
</comment>
<name>A0ABP3M297_9BURK</name>
<feature type="chain" id="PRO_5045510142" description="HEAT repeat domain-containing protein" evidence="1">
    <location>
        <begin position="23"/>
        <end position="380"/>
    </location>
</feature>
<gene>
    <name evidence="2" type="ORF">GCM10009097_28490</name>
</gene>
<dbReference type="Proteomes" id="UP001501706">
    <property type="component" value="Unassembled WGS sequence"/>
</dbReference>
<evidence type="ECO:0000256" key="1">
    <source>
        <dbReference type="SAM" id="SignalP"/>
    </source>
</evidence>